<evidence type="ECO:0000313" key="6">
    <source>
        <dbReference type="EMBL" id="EGV51597.1"/>
    </source>
</evidence>
<dbReference type="Pfam" id="PF13442">
    <property type="entry name" value="Cytochrome_CBB3"/>
    <property type="match status" value="1"/>
</dbReference>
<keyword evidence="1 4" id="KW-0349">Heme</keyword>
<reference evidence="6" key="1">
    <citation type="journal article" date="2011" name="ISME J.">
        <title>The endosymbionts of the deep-sea tubeworms Riftia pachyptila and Tevnia jerichonana share an identical physiology as revealed by proteogenomic analyses.</title>
        <authorList>
            <person name="Gardebrecht A."/>
            <person name="Markert S."/>
            <person name="Felbeck H."/>
            <person name="Thuermer A."/>
            <person name="Albrecht D."/>
            <person name="Wollherr A."/>
            <person name="Kabisch J."/>
            <person name="Lehmann R."/>
            <person name="Daniel R."/>
            <person name="Liesegang H."/>
            <person name="Hecker M."/>
            <person name="Sievert S.M."/>
            <person name="Schweder T."/>
        </authorList>
    </citation>
    <scope>NUCLEOTIDE SEQUENCE [LARGE SCALE GENOMIC DNA]</scope>
</reference>
<keyword evidence="3 4" id="KW-0408">Iron</keyword>
<dbReference type="PROSITE" id="PS51007">
    <property type="entry name" value="CYTC"/>
    <property type="match status" value="1"/>
</dbReference>
<feature type="domain" description="Cytochrome c" evidence="5">
    <location>
        <begin position="49"/>
        <end position="122"/>
    </location>
</feature>
<dbReference type="Gene3D" id="1.10.760.10">
    <property type="entry name" value="Cytochrome c-like domain"/>
    <property type="match status" value="1"/>
</dbReference>
<protein>
    <submittedName>
        <fullName evidence="6">Cytochrome c, class I</fullName>
    </submittedName>
</protein>
<dbReference type="AlphaFoldDB" id="G2DCU0"/>
<dbReference type="Proteomes" id="UP000004491">
    <property type="component" value="Unassembled WGS sequence"/>
</dbReference>
<evidence type="ECO:0000256" key="4">
    <source>
        <dbReference type="PROSITE-ProRule" id="PRU00433"/>
    </source>
</evidence>
<evidence type="ECO:0000259" key="5">
    <source>
        <dbReference type="PROSITE" id="PS51007"/>
    </source>
</evidence>
<keyword evidence="2 4" id="KW-0479">Metal-binding</keyword>
<comment type="caution">
    <text evidence="6">The sequence shown here is derived from an EMBL/GenBank/DDBJ whole genome shotgun (WGS) entry which is preliminary data.</text>
</comment>
<organism evidence="6 7">
    <name type="scientific">endosymbiont of Riftia pachyptila</name>
    <name type="common">vent Ph05</name>
    <dbReference type="NCBI Taxonomy" id="1048808"/>
    <lineage>
        <taxon>Bacteria</taxon>
        <taxon>Pseudomonadati</taxon>
        <taxon>Pseudomonadota</taxon>
        <taxon>Gammaproteobacteria</taxon>
        <taxon>sulfur-oxidizing symbionts</taxon>
    </lineage>
</organism>
<dbReference type="EMBL" id="AFOC01000032">
    <property type="protein sequence ID" value="EGV51597.1"/>
    <property type="molecule type" value="Genomic_DNA"/>
</dbReference>
<dbReference type="SUPFAM" id="SSF46626">
    <property type="entry name" value="Cytochrome c"/>
    <property type="match status" value="1"/>
</dbReference>
<name>G2DCU0_9GAMM</name>
<dbReference type="GO" id="GO:0009055">
    <property type="term" value="F:electron transfer activity"/>
    <property type="evidence" value="ECO:0007669"/>
    <property type="project" value="InterPro"/>
</dbReference>
<gene>
    <name evidence="6" type="ORF">Rifp1Sym_be00340</name>
</gene>
<dbReference type="InterPro" id="IPR009056">
    <property type="entry name" value="Cyt_c-like_dom"/>
</dbReference>
<evidence type="ECO:0000256" key="1">
    <source>
        <dbReference type="ARBA" id="ARBA00022617"/>
    </source>
</evidence>
<proteinExistence type="predicted"/>
<evidence type="ECO:0000313" key="7">
    <source>
        <dbReference type="Proteomes" id="UP000004491"/>
    </source>
</evidence>
<keyword evidence="7" id="KW-1185">Reference proteome</keyword>
<dbReference type="GO" id="GO:0020037">
    <property type="term" value="F:heme binding"/>
    <property type="evidence" value="ECO:0007669"/>
    <property type="project" value="InterPro"/>
</dbReference>
<sequence>MAIKTERSLSVSANSIWSNTMTNPIRFSLVAVMAGALAGCGGANDYKPVAGSAPEQIFAEACASCHGEKGSGKFGFLLKIAGSDHEVAEIAGKIAEGGMVMPSFPEIGEAERAALATYIKAQ</sequence>
<dbReference type="InterPro" id="IPR036909">
    <property type="entry name" value="Cyt_c-like_dom_sf"/>
</dbReference>
<accession>G2DCU0</accession>
<dbReference type="GO" id="GO:0046872">
    <property type="term" value="F:metal ion binding"/>
    <property type="evidence" value="ECO:0007669"/>
    <property type="project" value="UniProtKB-KW"/>
</dbReference>
<evidence type="ECO:0000256" key="3">
    <source>
        <dbReference type="ARBA" id="ARBA00023004"/>
    </source>
</evidence>
<evidence type="ECO:0000256" key="2">
    <source>
        <dbReference type="ARBA" id="ARBA00022723"/>
    </source>
</evidence>